<reference evidence="1" key="3">
    <citation type="submission" date="2025-09" db="UniProtKB">
        <authorList>
            <consortium name="Ensembl"/>
        </authorList>
    </citation>
    <scope>IDENTIFICATION</scope>
</reference>
<protein>
    <submittedName>
        <fullName evidence="1">Uncharacterized protein</fullName>
    </submittedName>
</protein>
<dbReference type="AlphaFoldDB" id="A0A3P8SKG1"/>
<organism evidence="1 2">
    <name type="scientific">Amphiprion percula</name>
    <name type="common">Orange clownfish</name>
    <name type="synonym">Lutjanus percula</name>
    <dbReference type="NCBI Taxonomy" id="161767"/>
    <lineage>
        <taxon>Eukaryota</taxon>
        <taxon>Metazoa</taxon>
        <taxon>Chordata</taxon>
        <taxon>Craniata</taxon>
        <taxon>Vertebrata</taxon>
        <taxon>Euteleostomi</taxon>
        <taxon>Actinopterygii</taxon>
        <taxon>Neopterygii</taxon>
        <taxon>Teleostei</taxon>
        <taxon>Neoteleostei</taxon>
        <taxon>Acanthomorphata</taxon>
        <taxon>Ovalentaria</taxon>
        <taxon>Pomacentridae</taxon>
        <taxon>Amphiprion</taxon>
    </lineage>
</organism>
<keyword evidence="2" id="KW-1185">Reference proteome</keyword>
<reference evidence="1" key="2">
    <citation type="submission" date="2025-08" db="UniProtKB">
        <authorList>
            <consortium name="Ensembl"/>
        </authorList>
    </citation>
    <scope>IDENTIFICATION</scope>
</reference>
<sequence>NAACTSINFCVTASFHVDPTLQMSHDLAGSCSGFALKSLMVRGRKDDRDTESESVWVHAINSALLSFPLLGVDDVQECLQGRLDHCPHLLDSSGNSTRRSQNKAHSAHTLPTVNCFNLLKHKQFLDVFTPDTFFLIFHCNIKSCIFIETIKP</sequence>
<dbReference type="Ensembl" id="ENSAPET00000013285.1">
    <property type="protein sequence ID" value="ENSAPEP00000012938.1"/>
    <property type="gene ID" value="ENSAPEG00000009202.1"/>
</dbReference>
<dbReference type="Proteomes" id="UP000265080">
    <property type="component" value="Chromosome 14"/>
</dbReference>
<evidence type="ECO:0000313" key="1">
    <source>
        <dbReference type="Ensembl" id="ENSAPEP00000012938.1"/>
    </source>
</evidence>
<name>A0A3P8SKG1_AMPPE</name>
<evidence type="ECO:0000313" key="2">
    <source>
        <dbReference type="Proteomes" id="UP000265080"/>
    </source>
</evidence>
<accession>A0A3P8SKG1</accession>
<reference evidence="1 2" key="1">
    <citation type="submission" date="2018-03" db="EMBL/GenBank/DDBJ databases">
        <title>Finding Nemo's genes: A chromosome-scale reference assembly of the genome of the orange clownfish Amphiprion percula.</title>
        <authorList>
            <person name="Lehmann R."/>
        </authorList>
    </citation>
    <scope>NUCLEOTIDE SEQUENCE</scope>
</reference>
<proteinExistence type="predicted"/>